<keyword evidence="7 8" id="KW-0472">Membrane</keyword>
<evidence type="ECO:0000256" key="4">
    <source>
        <dbReference type="ARBA" id="ARBA00022475"/>
    </source>
</evidence>
<comment type="similarity">
    <text evidence="2">Belongs to the binding-protein-dependent transport system permease family. CysTW subfamily.</text>
</comment>
<dbReference type="AlphaFoldDB" id="A0A1M5W500"/>
<evidence type="ECO:0000256" key="1">
    <source>
        <dbReference type="ARBA" id="ARBA00004651"/>
    </source>
</evidence>
<dbReference type="InterPro" id="IPR035906">
    <property type="entry name" value="MetI-like_sf"/>
</dbReference>
<dbReference type="RefSeq" id="WP_072831453.1">
    <property type="nucleotide sequence ID" value="NZ_FQXP01000005.1"/>
</dbReference>
<proteinExistence type="inferred from homology"/>
<dbReference type="InterPro" id="IPR000515">
    <property type="entry name" value="MetI-like"/>
</dbReference>
<dbReference type="PROSITE" id="PS50928">
    <property type="entry name" value="ABC_TM1"/>
    <property type="match status" value="1"/>
</dbReference>
<evidence type="ECO:0000256" key="8">
    <source>
        <dbReference type="RuleBase" id="RU363032"/>
    </source>
</evidence>
<keyword evidence="3 8" id="KW-0813">Transport</keyword>
<evidence type="ECO:0000256" key="6">
    <source>
        <dbReference type="ARBA" id="ARBA00022989"/>
    </source>
</evidence>
<feature type="domain" description="ABC transmembrane type-1" evidence="9">
    <location>
        <begin position="10"/>
        <end position="204"/>
    </location>
</feature>
<evidence type="ECO:0000313" key="10">
    <source>
        <dbReference type="EMBL" id="SHH82545.1"/>
    </source>
</evidence>
<dbReference type="SUPFAM" id="SSF161098">
    <property type="entry name" value="MetI-like"/>
    <property type="match status" value="1"/>
</dbReference>
<evidence type="ECO:0000259" key="9">
    <source>
        <dbReference type="PROSITE" id="PS50928"/>
    </source>
</evidence>
<dbReference type="PANTHER" id="PTHR30450">
    <property type="entry name" value="ABC TRANSPORTER PERMEASE"/>
    <property type="match status" value="1"/>
</dbReference>
<feature type="transmembrane region" description="Helical" evidence="8">
    <location>
        <begin position="84"/>
        <end position="105"/>
    </location>
</feature>
<feature type="transmembrane region" description="Helical" evidence="8">
    <location>
        <begin position="6"/>
        <end position="36"/>
    </location>
</feature>
<protein>
    <submittedName>
        <fullName evidence="10">D-methionine transport system permease protein</fullName>
    </submittedName>
</protein>
<dbReference type="CDD" id="cd06261">
    <property type="entry name" value="TM_PBP2"/>
    <property type="match status" value="1"/>
</dbReference>
<sequence>MFQEVILPAIIESFIMVGAATILATIIGFGVAIVLIISEEGGLIPNKILYKVLDFVVNLLRSFPFFILMVVISPLTKAIVGRTTGTFAAIVPLTIGSAPFAARLIESSLKAVDKGVVEAAKSMGATNSQIIFKVLLKEAKPALSSGITLLIISIIGYSAMAGSIGAGGLGDVAVNYGYYRFDTTVMVVTVIVLIILVQLIQTIGNILYKKLSK</sequence>
<reference evidence="10 11" key="1">
    <citation type="submission" date="2016-11" db="EMBL/GenBank/DDBJ databases">
        <authorList>
            <person name="Jaros S."/>
            <person name="Januszkiewicz K."/>
            <person name="Wedrychowicz H."/>
        </authorList>
    </citation>
    <scope>NUCLEOTIDE SEQUENCE [LARGE SCALE GENOMIC DNA]</scope>
    <source>
        <strain evidence="10 11">DSM 3089</strain>
    </source>
</reference>
<keyword evidence="6 8" id="KW-1133">Transmembrane helix</keyword>
<dbReference type="GO" id="GO:0048473">
    <property type="term" value="P:D-methionine transmembrane transport"/>
    <property type="evidence" value="ECO:0007669"/>
    <property type="project" value="TreeGrafter"/>
</dbReference>
<organism evidence="10 11">
    <name type="scientific">Clostridium collagenovorans DSM 3089</name>
    <dbReference type="NCBI Taxonomy" id="1121306"/>
    <lineage>
        <taxon>Bacteria</taxon>
        <taxon>Bacillati</taxon>
        <taxon>Bacillota</taxon>
        <taxon>Clostridia</taxon>
        <taxon>Eubacteriales</taxon>
        <taxon>Clostridiaceae</taxon>
        <taxon>Clostridium</taxon>
    </lineage>
</organism>
<evidence type="ECO:0000256" key="2">
    <source>
        <dbReference type="ARBA" id="ARBA00007069"/>
    </source>
</evidence>
<keyword evidence="4" id="KW-1003">Cell membrane</keyword>
<feature type="transmembrane region" description="Helical" evidence="8">
    <location>
        <begin position="142"/>
        <end position="165"/>
    </location>
</feature>
<comment type="subcellular location">
    <subcellularLocation>
        <location evidence="1 8">Cell membrane</location>
        <topology evidence="1 8">Multi-pass membrane protein</topology>
    </subcellularLocation>
</comment>
<name>A0A1M5W500_9CLOT</name>
<gene>
    <name evidence="10" type="ORF">SAMN02745196_01553</name>
</gene>
<feature type="transmembrane region" description="Helical" evidence="8">
    <location>
        <begin position="48"/>
        <end position="72"/>
    </location>
</feature>
<evidence type="ECO:0000256" key="5">
    <source>
        <dbReference type="ARBA" id="ARBA00022692"/>
    </source>
</evidence>
<accession>A0A1M5W500</accession>
<evidence type="ECO:0000256" key="3">
    <source>
        <dbReference type="ARBA" id="ARBA00022448"/>
    </source>
</evidence>
<dbReference type="PANTHER" id="PTHR30450:SF1">
    <property type="entry name" value="D-METHIONINE TRANSPORT SYSTEM PERMEASE PROTEIN METI-RELATED"/>
    <property type="match status" value="1"/>
</dbReference>
<dbReference type="EMBL" id="FQXP01000005">
    <property type="protein sequence ID" value="SHH82545.1"/>
    <property type="molecule type" value="Genomic_DNA"/>
</dbReference>
<feature type="transmembrane region" description="Helical" evidence="8">
    <location>
        <begin position="185"/>
        <end position="208"/>
    </location>
</feature>
<dbReference type="Gene3D" id="1.10.3720.10">
    <property type="entry name" value="MetI-like"/>
    <property type="match status" value="1"/>
</dbReference>
<evidence type="ECO:0000256" key="7">
    <source>
        <dbReference type="ARBA" id="ARBA00023136"/>
    </source>
</evidence>
<evidence type="ECO:0000313" key="11">
    <source>
        <dbReference type="Proteomes" id="UP000184526"/>
    </source>
</evidence>
<keyword evidence="5 8" id="KW-0812">Transmembrane</keyword>
<dbReference type="STRING" id="1121306.SAMN02745196_01553"/>
<dbReference type="FunFam" id="1.10.3720.10:FF:000002">
    <property type="entry name" value="D-methionine ABC transporter permease MetI"/>
    <property type="match status" value="1"/>
</dbReference>
<keyword evidence="11" id="KW-1185">Reference proteome</keyword>
<dbReference type="Pfam" id="PF00528">
    <property type="entry name" value="BPD_transp_1"/>
    <property type="match status" value="1"/>
</dbReference>
<dbReference type="GO" id="GO:0005886">
    <property type="term" value="C:plasma membrane"/>
    <property type="evidence" value="ECO:0007669"/>
    <property type="project" value="UniProtKB-SubCell"/>
</dbReference>
<dbReference type="InterPro" id="IPR051322">
    <property type="entry name" value="AA_ABC_Transporter_Permease"/>
</dbReference>
<dbReference type="Proteomes" id="UP000184526">
    <property type="component" value="Unassembled WGS sequence"/>
</dbReference>